<gene>
    <name evidence="2" type="ORF">SLS62_002922</name>
</gene>
<dbReference type="InterPro" id="IPR033932">
    <property type="entry name" value="YtcJ-like"/>
</dbReference>
<feature type="domain" description="Amidohydrolase 3" evidence="1">
    <location>
        <begin position="60"/>
        <end position="562"/>
    </location>
</feature>
<dbReference type="SUPFAM" id="SSF51338">
    <property type="entry name" value="Composite domain of metallo-dependent hydrolases"/>
    <property type="match status" value="1"/>
</dbReference>
<proteinExistence type="predicted"/>
<evidence type="ECO:0000313" key="3">
    <source>
        <dbReference type="Proteomes" id="UP001320420"/>
    </source>
</evidence>
<dbReference type="InterPro" id="IPR013108">
    <property type="entry name" value="Amidohydro_3"/>
</dbReference>
<dbReference type="CDD" id="cd01300">
    <property type="entry name" value="YtcJ_like"/>
    <property type="match status" value="1"/>
</dbReference>
<dbReference type="SUPFAM" id="SSF51556">
    <property type="entry name" value="Metallo-dependent hydrolases"/>
    <property type="match status" value="1"/>
</dbReference>
<sequence>MPTLFYNGQFFQSDTGGKNHRFAECILADDDGTITHVGSPSDPQVAAAEAAGAATLDKHDMQGRIVLPGFIDGHMHLLMMGQALQKCALDHCRNLEDIRAAIRAFAARHPEAPRLLCKGWMHAMTGGRALASALDDLDPRPIFIDSKDLHFTWCNSAALDEMGIQDMAAHPPEGGGIERDPASGRATGLLSEATVVTVVWPHLARAAPMADKLAAIRAAVAAYSAEGYTGLVEMAMDENAWEALQLLLLHGDEAARGTHPLPVRFAVHWLITPSRTEAGNLAQVDRAIELSRQSESPDCRVVGIKVITDGVVDGCTAALTEPYVASSPAGTACAPDPVWSLAELAPVVRRADDAGLQVALHAIGDLAVRNAIDALEQNTSATATGKRSGGRGRHRIEHLELTSPEDAARLGRLGITASVQPVHADPSILRAWPALLGKQRCERAFAYREFADGGAVLALGSDAPTAPHHPLRNLYTATTRRSARQPELPATDAVNPHFALGLAAAVAAATEGSAYSCFAESWAGRLEAGRSADFAVVDMEWDAEKLLEARIVQTWFKGKKVFDADM</sequence>
<dbReference type="GO" id="GO:0016810">
    <property type="term" value="F:hydrolase activity, acting on carbon-nitrogen (but not peptide) bonds"/>
    <property type="evidence" value="ECO:0007669"/>
    <property type="project" value="InterPro"/>
</dbReference>
<name>A0AAN9UXM7_9PEZI</name>
<dbReference type="PANTHER" id="PTHR22642">
    <property type="entry name" value="IMIDAZOLONEPROPIONASE"/>
    <property type="match status" value="1"/>
</dbReference>
<keyword evidence="3" id="KW-1185">Reference proteome</keyword>
<dbReference type="EMBL" id="JAKJXP020000015">
    <property type="protein sequence ID" value="KAK7755107.1"/>
    <property type="molecule type" value="Genomic_DNA"/>
</dbReference>
<organism evidence="2 3">
    <name type="scientific">Diatrype stigma</name>
    <dbReference type="NCBI Taxonomy" id="117547"/>
    <lineage>
        <taxon>Eukaryota</taxon>
        <taxon>Fungi</taxon>
        <taxon>Dikarya</taxon>
        <taxon>Ascomycota</taxon>
        <taxon>Pezizomycotina</taxon>
        <taxon>Sordariomycetes</taxon>
        <taxon>Xylariomycetidae</taxon>
        <taxon>Xylariales</taxon>
        <taxon>Diatrypaceae</taxon>
        <taxon>Diatrype</taxon>
    </lineage>
</organism>
<comment type="caution">
    <text evidence="2">The sequence shown here is derived from an EMBL/GenBank/DDBJ whole genome shotgun (WGS) entry which is preliminary data.</text>
</comment>
<accession>A0AAN9UXM7</accession>
<dbReference type="Gene3D" id="3.20.20.140">
    <property type="entry name" value="Metal-dependent hydrolases"/>
    <property type="match status" value="1"/>
</dbReference>
<dbReference type="Gene3D" id="2.30.40.10">
    <property type="entry name" value="Urease, subunit C, domain 1"/>
    <property type="match status" value="1"/>
</dbReference>
<dbReference type="Gene3D" id="3.10.310.70">
    <property type="match status" value="1"/>
</dbReference>
<dbReference type="Pfam" id="PF07969">
    <property type="entry name" value="Amidohydro_3"/>
    <property type="match status" value="1"/>
</dbReference>
<dbReference type="InterPro" id="IPR011059">
    <property type="entry name" value="Metal-dep_hydrolase_composite"/>
</dbReference>
<evidence type="ECO:0000259" key="1">
    <source>
        <dbReference type="Pfam" id="PF07969"/>
    </source>
</evidence>
<dbReference type="PANTHER" id="PTHR22642:SF20">
    <property type="entry name" value="AMIDOHYDROLASE 3 DOMAIN-CONTAINING PROTEIN"/>
    <property type="match status" value="1"/>
</dbReference>
<protein>
    <recommendedName>
        <fullName evidence="1">Amidohydrolase 3 domain-containing protein</fullName>
    </recommendedName>
</protein>
<dbReference type="InterPro" id="IPR032466">
    <property type="entry name" value="Metal_Hydrolase"/>
</dbReference>
<evidence type="ECO:0000313" key="2">
    <source>
        <dbReference type="EMBL" id="KAK7755107.1"/>
    </source>
</evidence>
<dbReference type="AlphaFoldDB" id="A0AAN9UXM7"/>
<dbReference type="Proteomes" id="UP001320420">
    <property type="component" value="Unassembled WGS sequence"/>
</dbReference>
<reference evidence="2 3" key="1">
    <citation type="submission" date="2024-02" db="EMBL/GenBank/DDBJ databases">
        <title>De novo assembly and annotation of 12 fungi associated with fruit tree decline syndrome in Ontario, Canada.</title>
        <authorList>
            <person name="Sulman M."/>
            <person name="Ellouze W."/>
            <person name="Ilyukhin E."/>
        </authorList>
    </citation>
    <scope>NUCLEOTIDE SEQUENCE [LARGE SCALE GENOMIC DNA]</scope>
    <source>
        <strain evidence="2 3">M11/M66-122</strain>
    </source>
</reference>